<dbReference type="GO" id="GO:0003700">
    <property type="term" value="F:DNA-binding transcription factor activity"/>
    <property type="evidence" value="ECO:0007669"/>
    <property type="project" value="InterPro"/>
</dbReference>
<dbReference type="InterPro" id="IPR036390">
    <property type="entry name" value="WH_DNA-bd_sf"/>
</dbReference>
<reference evidence="5" key="1">
    <citation type="submission" date="2020-02" db="EMBL/GenBank/DDBJ databases">
        <authorList>
            <person name="Meier V. D."/>
        </authorList>
    </citation>
    <scope>NUCLEOTIDE SEQUENCE</scope>
    <source>
        <strain evidence="5">AVDCRST_MAG20</strain>
    </source>
</reference>
<dbReference type="PROSITE" id="PS50987">
    <property type="entry name" value="HTH_ARSR_2"/>
    <property type="match status" value="1"/>
</dbReference>
<dbReference type="PROSITE" id="PS00846">
    <property type="entry name" value="HTH_ARSR_1"/>
    <property type="match status" value="1"/>
</dbReference>
<gene>
    <name evidence="5" type="ORF">AVDCRST_MAG20-1168</name>
</gene>
<protein>
    <recommendedName>
        <fullName evidence="4">HTH arsR-type domain-containing protein</fullName>
    </recommendedName>
</protein>
<evidence type="ECO:0000313" key="5">
    <source>
        <dbReference type="EMBL" id="CAA9229599.1"/>
    </source>
</evidence>
<dbReference type="PANTHER" id="PTHR33154:SF18">
    <property type="entry name" value="ARSENICAL RESISTANCE OPERON REPRESSOR"/>
    <property type="match status" value="1"/>
</dbReference>
<organism evidence="5">
    <name type="scientific">uncultured Acidimicrobiales bacterium</name>
    <dbReference type="NCBI Taxonomy" id="310071"/>
    <lineage>
        <taxon>Bacteria</taxon>
        <taxon>Bacillati</taxon>
        <taxon>Actinomycetota</taxon>
        <taxon>Acidimicrobiia</taxon>
        <taxon>Acidimicrobiales</taxon>
        <taxon>environmental samples</taxon>
    </lineage>
</organism>
<dbReference type="NCBIfam" id="NF033788">
    <property type="entry name" value="HTH_metalloreg"/>
    <property type="match status" value="1"/>
</dbReference>
<keyword evidence="1" id="KW-0805">Transcription regulation</keyword>
<dbReference type="CDD" id="cd00090">
    <property type="entry name" value="HTH_ARSR"/>
    <property type="match status" value="1"/>
</dbReference>
<dbReference type="EMBL" id="CADCSY010000046">
    <property type="protein sequence ID" value="CAA9229599.1"/>
    <property type="molecule type" value="Genomic_DNA"/>
</dbReference>
<dbReference type="Gene3D" id="1.10.10.10">
    <property type="entry name" value="Winged helix-like DNA-binding domain superfamily/Winged helix DNA-binding domain"/>
    <property type="match status" value="1"/>
</dbReference>
<dbReference type="SMART" id="SM00418">
    <property type="entry name" value="HTH_ARSR"/>
    <property type="match status" value="1"/>
</dbReference>
<dbReference type="AlphaFoldDB" id="A0A6J4HS57"/>
<name>A0A6J4HS57_9ACTN</name>
<dbReference type="PRINTS" id="PR00778">
    <property type="entry name" value="HTHARSR"/>
</dbReference>
<dbReference type="InterPro" id="IPR011991">
    <property type="entry name" value="ArsR-like_HTH"/>
</dbReference>
<evidence type="ECO:0000256" key="3">
    <source>
        <dbReference type="ARBA" id="ARBA00023163"/>
    </source>
</evidence>
<evidence type="ECO:0000256" key="1">
    <source>
        <dbReference type="ARBA" id="ARBA00023015"/>
    </source>
</evidence>
<dbReference type="InterPro" id="IPR001845">
    <property type="entry name" value="HTH_ArsR_DNA-bd_dom"/>
</dbReference>
<dbReference type="SUPFAM" id="SSF46785">
    <property type="entry name" value="Winged helix' DNA-binding domain"/>
    <property type="match status" value="1"/>
</dbReference>
<keyword evidence="3" id="KW-0804">Transcription</keyword>
<dbReference type="InterPro" id="IPR036388">
    <property type="entry name" value="WH-like_DNA-bd_sf"/>
</dbReference>
<dbReference type="InterPro" id="IPR018334">
    <property type="entry name" value="ArsR_HTH"/>
</dbReference>
<dbReference type="PANTHER" id="PTHR33154">
    <property type="entry name" value="TRANSCRIPTIONAL REGULATOR, ARSR FAMILY"/>
    <property type="match status" value="1"/>
</dbReference>
<sequence length="122" mass="12911">MVKSRRSTSTEVLARCCTPGGDAPLSAHEALAMAGDLKVLADPVRLRLLSLIAASEASEACACDLVPSLGRSQPTVSHHLSVLTAAGFVTREQRGRWAWYRVVPERMAALGHAVAAFSDARG</sequence>
<accession>A0A6J4HS57</accession>
<evidence type="ECO:0000259" key="4">
    <source>
        <dbReference type="PROSITE" id="PS50987"/>
    </source>
</evidence>
<keyword evidence="2" id="KW-0238">DNA-binding</keyword>
<feature type="domain" description="HTH arsR-type" evidence="4">
    <location>
        <begin position="25"/>
        <end position="122"/>
    </location>
</feature>
<dbReference type="InterPro" id="IPR051081">
    <property type="entry name" value="HTH_MetalResp_TranReg"/>
</dbReference>
<proteinExistence type="predicted"/>
<evidence type="ECO:0000256" key="2">
    <source>
        <dbReference type="ARBA" id="ARBA00023125"/>
    </source>
</evidence>
<dbReference type="Pfam" id="PF01022">
    <property type="entry name" value="HTH_5"/>
    <property type="match status" value="1"/>
</dbReference>
<dbReference type="GO" id="GO:0003677">
    <property type="term" value="F:DNA binding"/>
    <property type="evidence" value="ECO:0007669"/>
    <property type="project" value="UniProtKB-KW"/>
</dbReference>